<proteinExistence type="predicted"/>
<sequence>MAYIYWLFLIMLYYGRSNKVHTKKCKTRINQQFYKENEILLQSIRDPCM</sequence>
<accession>A0A2P2QIW2</accession>
<organism evidence="2">
    <name type="scientific">Rhizophora mucronata</name>
    <name type="common">Asiatic mangrove</name>
    <dbReference type="NCBI Taxonomy" id="61149"/>
    <lineage>
        <taxon>Eukaryota</taxon>
        <taxon>Viridiplantae</taxon>
        <taxon>Streptophyta</taxon>
        <taxon>Embryophyta</taxon>
        <taxon>Tracheophyta</taxon>
        <taxon>Spermatophyta</taxon>
        <taxon>Magnoliopsida</taxon>
        <taxon>eudicotyledons</taxon>
        <taxon>Gunneridae</taxon>
        <taxon>Pentapetalae</taxon>
        <taxon>rosids</taxon>
        <taxon>fabids</taxon>
        <taxon>Malpighiales</taxon>
        <taxon>Rhizophoraceae</taxon>
        <taxon>Rhizophora</taxon>
    </lineage>
</organism>
<name>A0A2P2QIW2_RHIMU</name>
<keyword evidence="1" id="KW-0732">Signal</keyword>
<dbReference type="AlphaFoldDB" id="A0A2P2QIW2"/>
<reference evidence="2" key="1">
    <citation type="submission" date="2018-02" db="EMBL/GenBank/DDBJ databases">
        <title>Rhizophora mucronata_Transcriptome.</title>
        <authorList>
            <person name="Meera S.P."/>
            <person name="Sreeshan A."/>
            <person name="Augustine A."/>
        </authorList>
    </citation>
    <scope>NUCLEOTIDE SEQUENCE</scope>
    <source>
        <tissue evidence="2">Leaf</tissue>
    </source>
</reference>
<dbReference type="EMBL" id="GGEC01086464">
    <property type="protein sequence ID" value="MBX66948.1"/>
    <property type="molecule type" value="Transcribed_RNA"/>
</dbReference>
<feature type="chain" id="PRO_5015111204" evidence="1">
    <location>
        <begin position="18"/>
        <end position="49"/>
    </location>
</feature>
<evidence type="ECO:0000313" key="2">
    <source>
        <dbReference type="EMBL" id="MBX66948.1"/>
    </source>
</evidence>
<evidence type="ECO:0000256" key="1">
    <source>
        <dbReference type="SAM" id="SignalP"/>
    </source>
</evidence>
<feature type="signal peptide" evidence="1">
    <location>
        <begin position="1"/>
        <end position="17"/>
    </location>
</feature>
<protein>
    <submittedName>
        <fullName evidence="2">Uncharacterized protein</fullName>
    </submittedName>
</protein>